<reference evidence="2 3" key="1">
    <citation type="submission" date="2019-05" db="EMBL/GenBank/DDBJ databases">
        <title>Another draft genome of Portunus trituberculatus and its Hox gene families provides insights of decapod evolution.</title>
        <authorList>
            <person name="Jeong J.-H."/>
            <person name="Song I."/>
            <person name="Kim S."/>
            <person name="Choi T."/>
            <person name="Kim D."/>
            <person name="Ryu S."/>
            <person name="Kim W."/>
        </authorList>
    </citation>
    <scope>NUCLEOTIDE SEQUENCE [LARGE SCALE GENOMIC DNA]</scope>
    <source>
        <tissue evidence="2">Muscle</tissue>
    </source>
</reference>
<dbReference type="AlphaFoldDB" id="A0A5B7H5U0"/>
<sequence>MYSCRAVHTTVVRVRVCPMESRLSHRPRDSLPPAPTHPCATFPDPRGSCCASGQGLISLLPTLGWTSSAPSPLAGFTVSSSSFSLCLSSGLGTETHGPRPSGTGLTSTWPAGLLPRAGAEGPSGASLLPQAGPNLPSLGRASLLLRAGPHLASLGGADLLPRLGDGDVLVLHGCVCAAVHSFAIAKQYWAALPLPPRGHPVPWPGRGTRRHDVLPSCTSSLPGGPSGPRPGRSARHSTLTDISESMAASLPIFRLAA</sequence>
<feature type="region of interest" description="Disordered" evidence="1">
    <location>
        <begin position="202"/>
        <end position="238"/>
    </location>
</feature>
<dbReference type="EMBL" id="VSRR010027108">
    <property type="protein sequence ID" value="MPC68011.1"/>
    <property type="molecule type" value="Genomic_DNA"/>
</dbReference>
<proteinExistence type="predicted"/>
<comment type="caution">
    <text evidence="2">The sequence shown here is derived from an EMBL/GenBank/DDBJ whole genome shotgun (WGS) entry which is preliminary data.</text>
</comment>
<evidence type="ECO:0000256" key="1">
    <source>
        <dbReference type="SAM" id="MobiDB-lite"/>
    </source>
</evidence>
<organism evidence="2 3">
    <name type="scientific">Portunus trituberculatus</name>
    <name type="common">Swimming crab</name>
    <name type="synonym">Neptunus trituberculatus</name>
    <dbReference type="NCBI Taxonomy" id="210409"/>
    <lineage>
        <taxon>Eukaryota</taxon>
        <taxon>Metazoa</taxon>
        <taxon>Ecdysozoa</taxon>
        <taxon>Arthropoda</taxon>
        <taxon>Crustacea</taxon>
        <taxon>Multicrustacea</taxon>
        <taxon>Malacostraca</taxon>
        <taxon>Eumalacostraca</taxon>
        <taxon>Eucarida</taxon>
        <taxon>Decapoda</taxon>
        <taxon>Pleocyemata</taxon>
        <taxon>Brachyura</taxon>
        <taxon>Eubrachyura</taxon>
        <taxon>Portunoidea</taxon>
        <taxon>Portunidae</taxon>
        <taxon>Portuninae</taxon>
        <taxon>Portunus</taxon>
    </lineage>
</organism>
<feature type="region of interest" description="Disordered" evidence="1">
    <location>
        <begin position="93"/>
        <end position="131"/>
    </location>
</feature>
<protein>
    <submittedName>
        <fullName evidence="2">Uncharacterized protein</fullName>
    </submittedName>
</protein>
<accession>A0A5B7H5U0</accession>
<name>A0A5B7H5U0_PORTR</name>
<keyword evidence="3" id="KW-1185">Reference proteome</keyword>
<gene>
    <name evidence="2" type="ORF">E2C01_062200</name>
</gene>
<dbReference type="Proteomes" id="UP000324222">
    <property type="component" value="Unassembled WGS sequence"/>
</dbReference>
<evidence type="ECO:0000313" key="2">
    <source>
        <dbReference type="EMBL" id="MPC68011.1"/>
    </source>
</evidence>
<evidence type="ECO:0000313" key="3">
    <source>
        <dbReference type="Proteomes" id="UP000324222"/>
    </source>
</evidence>